<organism evidence="2 3">
    <name type="scientific">Liparis tanakae</name>
    <name type="common">Tanaka's snailfish</name>
    <dbReference type="NCBI Taxonomy" id="230148"/>
    <lineage>
        <taxon>Eukaryota</taxon>
        <taxon>Metazoa</taxon>
        <taxon>Chordata</taxon>
        <taxon>Craniata</taxon>
        <taxon>Vertebrata</taxon>
        <taxon>Euteleostomi</taxon>
        <taxon>Actinopterygii</taxon>
        <taxon>Neopterygii</taxon>
        <taxon>Teleostei</taxon>
        <taxon>Neoteleostei</taxon>
        <taxon>Acanthomorphata</taxon>
        <taxon>Eupercaria</taxon>
        <taxon>Perciformes</taxon>
        <taxon>Cottioidei</taxon>
        <taxon>Cottales</taxon>
        <taxon>Liparidae</taxon>
        <taxon>Liparis</taxon>
    </lineage>
</organism>
<sequence length="139" mass="15558">MDSRQTVLKSASSQPLQSGVIVECISAADLPCGFCPPHRSLKWLLSLSRMSMEWLTRRASQARPKKIHEAMRMLYHSGYTLSGLLSGKERLREQKAELSNTIFLKCSSEESEGSQRVPGPLDEPATKSPKPMVLRVMKQ</sequence>
<evidence type="ECO:0000313" key="2">
    <source>
        <dbReference type="EMBL" id="TNN65476.1"/>
    </source>
</evidence>
<dbReference type="Proteomes" id="UP000314294">
    <property type="component" value="Unassembled WGS sequence"/>
</dbReference>
<evidence type="ECO:0000313" key="3">
    <source>
        <dbReference type="Proteomes" id="UP000314294"/>
    </source>
</evidence>
<protein>
    <submittedName>
        <fullName evidence="2">Uncharacterized protein</fullName>
    </submittedName>
</protein>
<evidence type="ECO:0000256" key="1">
    <source>
        <dbReference type="SAM" id="MobiDB-lite"/>
    </source>
</evidence>
<feature type="region of interest" description="Disordered" evidence="1">
    <location>
        <begin position="108"/>
        <end position="139"/>
    </location>
</feature>
<reference evidence="2 3" key="1">
    <citation type="submission" date="2019-03" db="EMBL/GenBank/DDBJ databases">
        <title>First draft genome of Liparis tanakae, snailfish: a comprehensive survey of snailfish specific genes.</title>
        <authorList>
            <person name="Kim W."/>
            <person name="Song I."/>
            <person name="Jeong J.-H."/>
            <person name="Kim D."/>
            <person name="Kim S."/>
            <person name="Ryu S."/>
            <person name="Song J.Y."/>
            <person name="Lee S.K."/>
        </authorList>
    </citation>
    <scope>NUCLEOTIDE SEQUENCE [LARGE SCALE GENOMIC DNA]</scope>
    <source>
        <tissue evidence="2">Muscle</tissue>
    </source>
</reference>
<proteinExistence type="predicted"/>
<keyword evidence="3" id="KW-1185">Reference proteome</keyword>
<comment type="caution">
    <text evidence="2">The sequence shown here is derived from an EMBL/GenBank/DDBJ whole genome shotgun (WGS) entry which is preliminary data.</text>
</comment>
<dbReference type="AlphaFoldDB" id="A0A4Z2HI74"/>
<dbReference type="EMBL" id="SRLO01000234">
    <property type="protein sequence ID" value="TNN65476.1"/>
    <property type="molecule type" value="Genomic_DNA"/>
</dbReference>
<name>A0A4Z2HI74_9TELE</name>
<accession>A0A4Z2HI74</accession>
<gene>
    <name evidence="2" type="ORF">EYF80_024295</name>
</gene>